<dbReference type="Gene3D" id="3.30.70.360">
    <property type="match status" value="1"/>
</dbReference>
<dbReference type="PANTHER" id="PTHR30575">
    <property type="entry name" value="PEPTIDASE M20"/>
    <property type="match status" value="1"/>
</dbReference>
<accession>A0ABM0M3Q5</accession>
<keyword evidence="1" id="KW-1185">Reference proteome</keyword>
<dbReference type="SUPFAM" id="SSF53187">
    <property type="entry name" value="Zn-dependent exopeptidases"/>
    <property type="match status" value="1"/>
</dbReference>
<feature type="non-terminal residue" evidence="2">
    <location>
        <position position="229"/>
    </location>
</feature>
<evidence type="ECO:0000313" key="2">
    <source>
        <dbReference type="RefSeq" id="XP_006814646.1"/>
    </source>
</evidence>
<evidence type="ECO:0000313" key="1">
    <source>
        <dbReference type="Proteomes" id="UP000694865"/>
    </source>
</evidence>
<protein>
    <submittedName>
        <fullName evidence="2">Peptidase M20 domain-containing protein 2-like</fullName>
    </submittedName>
</protein>
<dbReference type="RefSeq" id="XP_006814646.1">
    <property type="nucleotide sequence ID" value="XM_006814583.1"/>
</dbReference>
<organism evidence="1 2">
    <name type="scientific">Saccoglossus kowalevskii</name>
    <name type="common">Acorn worm</name>
    <dbReference type="NCBI Taxonomy" id="10224"/>
    <lineage>
        <taxon>Eukaryota</taxon>
        <taxon>Metazoa</taxon>
        <taxon>Hemichordata</taxon>
        <taxon>Enteropneusta</taxon>
        <taxon>Harrimaniidae</taxon>
        <taxon>Saccoglossus</taxon>
    </lineage>
</organism>
<sequence>MATSVLQELACQTIDKREPELYQISQDIWNNPELELEEQHAHDVLTSLLKKEGFDVEENFILPTGFRAVFGTDVGPNICVICEYDALPEIGHGSGRNLVTECTIASALGLKKVIRTSMAARKSVGKVTVLGCPASESGGAKVDMLTAGVFQNIDVVMKSQPQHHNIAKAVLLDMLQMKVTYSGKPTHASLPWEGRNALDAAVLCYNNIAALRQQTKTSMQIHGKSISLE</sequence>
<dbReference type="InterPro" id="IPR052030">
    <property type="entry name" value="Peptidase_M20/M20A_hydrolases"/>
</dbReference>
<dbReference type="Proteomes" id="UP000694865">
    <property type="component" value="Unplaced"/>
</dbReference>
<reference evidence="2" key="1">
    <citation type="submission" date="2025-08" db="UniProtKB">
        <authorList>
            <consortium name="RefSeq"/>
        </authorList>
    </citation>
    <scope>IDENTIFICATION</scope>
    <source>
        <tissue evidence="2">Testes</tissue>
    </source>
</reference>
<gene>
    <name evidence="2" type="primary">LOC102802927</name>
</gene>
<name>A0ABM0M3Q5_SACKO</name>
<dbReference type="PANTHER" id="PTHR30575:SF9">
    <property type="entry name" value="PEPTIDASE M20 DOMAIN-CONTAINING PROTEIN 2"/>
    <property type="match status" value="1"/>
</dbReference>
<dbReference type="Gene3D" id="3.40.630.10">
    <property type="entry name" value="Zn peptidases"/>
    <property type="match status" value="1"/>
</dbReference>
<proteinExistence type="predicted"/>
<dbReference type="GeneID" id="102802927"/>